<feature type="signal peptide" evidence="3">
    <location>
        <begin position="1"/>
        <end position="24"/>
    </location>
</feature>
<feature type="repeat" description="TPR" evidence="1">
    <location>
        <begin position="263"/>
        <end position="296"/>
    </location>
</feature>
<proteinExistence type="predicted"/>
<dbReference type="Proteomes" id="UP000289437">
    <property type="component" value="Unassembled WGS sequence"/>
</dbReference>
<dbReference type="AlphaFoldDB" id="A0A4Q0SYJ6"/>
<feature type="domain" description="CHAT" evidence="4">
    <location>
        <begin position="672"/>
        <end position="962"/>
    </location>
</feature>
<dbReference type="PANTHER" id="PTHR10098">
    <property type="entry name" value="RAPSYN-RELATED"/>
    <property type="match status" value="1"/>
</dbReference>
<dbReference type="InterPro" id="IPR019734">
    <property type="entry name" value="TPR_rpt"/>
</dbReference>
<dbReference type="PANTHER" id="PTHR10098:SF108">
    <property type="entry name" value="TETRATRICOPEPTIDE REPEAT PROTEIN 28"/>
    <property type="match status" value="1"/>
</dbReference>
<protein>
    <recommendedName>
        <fullName evidence="4">CHAT domain-containing protein</fullName>
    </recommendedName>
</protein>
<reference evidence="6" key="2">
    <citation type="submission" date="2019-02" db="EMBL/GenBank/DDBJ databases">
        <title>Granulicella sibirica sp. nov., a psychrotolerant acidobacterium isolated from an organic soil layer in forested tundra, West Siberia.</title>
        <authorList>
            <person name="Oshkin I.Y."/>
            <person name="Kulichevskaya I.S."/>
            <person name="Rijpstra W.I.C."/>
            <person name="Sinninghe Damste J.S."/>
            <person name="Rakitin A.L."/>
            <person name="Ravin N.V."/>
            <person name="Dedysh S.N."/>
        </authorList>
    </citation>
    <scope>NUCLEOTIDE SEQUENCE [LARGE SCALE GENOMIC DNA]</scope>
    <source>
        <strain evidence="6">AF10</strain>
    </source>
</reference>
<dbReference type="InterPro" id="IPR011990">
    <property type="entry name" value="TPR-like_helical_dom_sf"/>
</dbReference>
<feature type="compositionally biased region" description="Low complexity" evidence="2">
    <location>
        <begin position="509"/>
        <end position="523"/>
    </location>
</feature>
<dbReference type="OrthoDB" id="99689at2"/>
<dbReference type="Pfam" id="PF13424">
    <property type="entry name" value="TPR_12"/>
    <property type="match status" value="3"/>
</dbReference>
<evidence type="ECO:0000259" key="4">
    <source>
        <dbReference type="Pfam" id="PF12770"/>
    </source>
</evidence>
<gene>
    <name evidence="5" type="ORF">GRAN_2339</name>
</gene>
<dbReference type="InterPro" id="IPR024983">
    <property type="entry name" value="CHAT_dom"/>
</dbReference>
<dbReference type="RefSeq" id="WP_128913134.1">
    <property type="nucleotide sequence ID" value="NZ_RDSM01000002.1"/>
</dbReference>
<dbReference type="Gene3D" id="1.25.40.10">
    <property type="entry name" value="Tetratricopeptide repeat domain"/>
    <property type="match status" value="1"/>
</dbReference>
<dbReference type="SMART" id="SM00028">
    <property type="entry name" value="TPR"/>
    <property type="match status" value="5"/>
</dbReference>
<name>A0A4Q0SYJ6_9BACT</name>
<keyword evidence="6" id="KW-1185">Reference proteome</keyword>
<feature type="chain" id="PRO_5020552399" description="CHAT domain-containing protein" evidence="3">
    <location>
        <begin position="25"/>
        <end position="964"/>
    </location>
</feature>
<dbReference type="SUPFAM" id="SSF48452">
    <property type="entry name" value="TPR-like"/>
    <property type="match status" value="2"/>
</dbReference>
<feature type="repeat" description="TPR" evidence="1">
    <location>
        <begin position="143"/>
        <end position="176"/>
    </location>
</feature>
<evidence type="ECO:0000256" key="3">
    <source>
        <dbReference type="SAM" id="SignalP"/>
    </source>
</evidence>
<feature type="compositionally biased region" description="Polar residues" evidence="2">
    <location>
        <begin position="474"/>
        <end position="488"/>
    </location>
</feature>
<evidence type="ECO:0000313" key="6">
    <source>
        <dbReference type="Proteomes" id="UP000289437"/>
    </source>
</evidence>
<evidence type="ECO:0000256" key="2">
    <source>
        <dbReference type="SAM" id="MobiDB-lite"/>
    </source>
</evidence>
<dbReference type="Pfam" id="PF12770">
    <property type="entry name" value="CHAT"/>
    <property type="match status" value="1"/>
</dbReference>
<dbReference type="PROSITE" id="PS50005">
    <property type="entry name" value="TPR"/>
    <property type="match status" value="2"/>
</dbReference>
<evidence type="ECO:0000313" key="5">
    <source>
        <dbReference type="EMBL" id="RXH55482.1"/>
    </source>
</evidence>
<keyword evidence="3" id="KW-0732">Signal</keyword>
<feature type="region of interest" description="Disordered" evidence="2">
    <location>
        <begin position="474"/>
        <end position="529"/>
    </location>
</feature>
<dbReference type="EMBL" id="RDSM01000002">
    <property type="protein sequence ID" value="RXH55482.1"/>
    <property type="molecule type" value="Genomic_DNA"/>
</dbReference>
<sequence>MSRLISSALSCALSFALASSFAAAQGPPQPGPDWPADLQKQEKKLVFDLGMEEKRHDIKFMTIHALELGDLFGKMSDWNAVIFWLRPLVALNAGNPAAQAAVLNNLATAQINLSQTNDALANLQQSLTIWQSQSGKPAQVNQAKTLRNLGRVYSLLYDYDKAEDSLKQGLALSIAAGNKLEQTADTESLGVLRTEKGDLQGGVTLLTQALAMARELKNQAAEGTALINLGAAQVALGQDDQAKQAFQAALTIEQAINNPFSEANALNNLATINSRQGDYKLALQQYDAALAIYRRTGRKGYVATALANEGFVNMTLGNREKAAAFYQEGLVIARDAGNRTAQAQVDAGLGMLYQGTDNNKAIQYYGQALPLAKAQPLLEAAIFARLCVVTRTSQPTLAIFFGKQAVNDIERVRQNITTMTDEVKNSFLDRRDAGLMPITDYYRNLAQLLAQQNRLSEAQQVLGLLKQQEFASYTDSLPPTTSSAQPEITPTPPPTPRSPTRSGVDHSRPPSTAAANATPSTVAEEQAQKDYEQATAQIVTIAERFATLKGLASRTPDQEQEYQRLAAQLSKADQGTEALYKRLYVAFGTGANANKLVGSVKSDVTSLTQNLALMPRTVALYTIVGDTTYTIILVTASISVVRTYPIGRTDLEKRVDDFRAALQEPELDPHSLGKELYDILIGPIQRELAQAHAQTLVWVLDGKLRYLPMNALYDGKQYLIKNYQSVGMLPIDFPHMTEKPDMTHINISGMGISAKYDSKLDPLPGVVDELNQIVKDPSVKGSNGIIPGTLLINSSFTERAFEDQLRSRHLVVHIASHFVAGKDGLPDYLLLAGKDQPTEGYHLTVFEFLHNQKLGLRDTELLTLSACDTGLFGKTRDGREVDGLATIAQEKGAKSVISSLWNVRDTSTSTLMADFYQRWVAGHGKVQKVEALRQAQIDLLDGKSGPDFSHPFFWAPFVLVGNWQ</sequence>
<organism evidence="5 6">
    <name type="scientific">Granulicella sibirica</name>
    <dbReference type="NCBI Taxonomy" id="2479048"/>
    <lineage>
        <taxon>Bacteria</taxon>
        <taxon>Pseudomonadati</taxon>
        <taxon>Acidobacteriota</taxon>
        <taxon>Terriglobia</taxon>
        <taxon>Terriglobales</taxon>
        <taxon>Acidobacteriaceae</taxon>
        <taxon>Granulicella</taxon>
    </lineage>
</organism>
<keyword evidence="1" id="KW-0802">TPR repeat</keyword>
<evidence type="ECO:0000256" key="1">
    <source>
        <dbReference type="PROSITE-ProRule" id="PRU00339"/>
    </source>
</evidence>
<reference evidence="5 6" key="1">
    <citation type="submission" date="2018-11" db="EMBL/GenBank/DDBJ databases">
        <authorList>
            <person name="Mardanov A.V."/>
            <person name="Ravin N.V."/>
            <person name="Dedysh S.N."/>
        </authorList>
    </citation>
    <scope>NUCLEOTIDE SEQUENCE [LARGE SCALE GENOMIC DNA]</scope>
    <source>
        <strain evidence="5 6">AF10</strain>
    </source>
</reference>
<accession>A0A4Q0SYJ6</accession>
<comment type="caution">
    <text evidence="5">The sequence shown here is derived from an EMBL/GenBank/DDBJ whole genome shotgun (WGS) entry which is preliminary data.</text>
</comment>